<feature type="region of interest" description="Disordered" evidence="1">
    <location>
        <begin position="1"/>
        <end position="21"/>
    </location>
</feature>
<evidence type="ECO:0000313" key="3">
    <source>
        <dbReference type="Proteomes" id="UP001642260"/>
    </source>
</evidence>
<gene>
    <name evidence="2" type="ORF">ERUC_LOCUS30823</name>
</gene>
<sequence>MEAGSTDLQGGDLAPSSARDAELIGVEGGSLDLAKDRMHKESVSGNMGAFNGSPDSGKKTDSLWLKKSQAGTSDPLIEVDGGVASMRILDDIFDESELLWKSFVAPCNGCEAN</sequence>
<feature type="region of interest" description="Disordered" evidence="1">
    <location>
        <begin position="42"/>
        <end position="63"/>
    </location>
</feature>
<evidence type="ECO:0000313" key="2">
    <source>
        <dbReference type="EMBL" id="CAH8367607.1"/>
    </source>
</evidence>
<name>A0ABC8L268_ERUVS</name>
<evidence type="ECO:0000256" key="1">
    <source>
        <dbReference type="SAM" id="MobiDB-lite"/>
    </source>
</evidence>
<protein>
    <submittedName>
        <fullName evidence="2">Uncharacterized protein</fullName>
    </submittedName>
</protein>
<dbReference type="EMBL" id="CAKOAT010406265">
    <property type="protein sequence ID" value="CAH8367607.1"/>
    <property type="molecule type" value="Genomic_DNA"/>
</dbReference>
<reference evidence="2 3" key="1">
    <citation type="submission" date="2022-03" db="EMBL/GenBank/DDBJ databases">
        <authorList>
            <person name="Macdonald S."/>
            <person name="Ahmed S."/>
            <person name="Newling K."/>
        </authorList>
    </citation>
    <scope>NUCLEOTIDE SEQUENCE [LARGE SCALE GENOMIC DNA]</scope>
</reference>
<accession>A0ABC8L268</accession>
<proteinExistence type="predicted"/>
<comment type="caution">
    <text evidence="2">The sequence shown here is derived from an EMBL/GenBank/DDBJ whole genome shotgun (WGS) entry which is preliminary data.</text>
</comment>
<organism evidence="2 3">
    <name type="scientific">Eruca vesicaria subsp. sativa</name>
    <name type="common">Garden rocket</name>
    <name type="synonym">Eruca sativa</name>
    <dbReference type="NCBI Taxonomy" id="29727"/>
    <lineage>
        <taxon>Eukaryota</taxon>
        <taxon>Viridiplantae</taxon>
        <taxon>Streptophyta</taxon>
        <taxon>Embryophyta</taxon>
        <taxon>Tracheophyta</taxon>
        <taxon>Spermatophyta</taxon>
        <taxon>Magnoliopsida</taxon>
        <taxon>eudicotyledons</taxon>
        <taxon>Gunneridae</taxon>
        <taxon>Pentapetalae</taxon>
        <taxon>rosids</taxon>
        <taxon>malvids</taxon>
        <taxon>Brassicales</taxon>
        <taxon>Brassicaceae</taxon>
        <taxon>Brassiceae</taxon>
        <taxon>Eruca</taxon>
    </lineage>
</organism>
<dbReference type="AlphaFoldDB" id="A0ABC8L268"/>
<dbReference type="Proteomes" id="UP001642260">
    <property type="component" value="Unassembled WGS sequence"/>
</dbReference>
<keyword evidence="3" id="KW-1185">Reference proteome</keyword>